<proteinExistence type="predicted"/>
<comment type="caution">
    <text evidence="1">The sequence shown here is derived from an EMBL/GenBank/DDBJ whole genome shotgun (WGS) entry which is preliminary data.</text>
</comment>
<organism evidence="1 2">
    <name type="scientific">Cellulomonas soli</name>
    <dbReference type="NCBI Taxonomy" id="931535"/>
    <lineage>
        <taxon>Bacteria</taxon>
        <taxon>Bacillati</taxon>
        <taxon>Actinomycetota</taxon>
        <taxon>Actinomycetes</taxon>
        <taxon>Micrococcales</taxon>
        <taxon>Cellulomonadaceae</taxon>
        <taxon>Cellulomonas</taxon>
    </lineage>
</organism>
<dbReference type="Proteomes" id="UP000321798">
    <property type="component" value="Unassembled WGS sequence"/>
</dbReference>
<dbReference type="InterPro" id="IPR014718">
    <property type="entry name" value="GH-type_carb-bd"/>
</dbReference>
<accession>A0A512PEJ3</accession>
<dbReference type="EMBL" id="BKAL01000007">
    <property type="protein sequence ID" value="GEP69631.1"/>
    <property type="molecule type" value="Genomic_DNA"/>
</dbReference>
<protein>
    <submittedName>
        <fullName evidence="1">Aldose 1-epimerase</fullName>
    </submittedName>
</protein>
<evidence type="ECO:0000313" key="2">
    <source>
        <dbReference type="Proteomes" id="UP000321798"/>
    </source>
</evidence>
<reference evidence="1 2" key="1">
    <citation type="submission" date="2019-07" db="EMBL/GenBank/DDBJ databases">
        <title>Whole genome shotgun sequence of Cellulomonas soli NBRC 109434.</title>
        <authorList>
            <person name="Hosoyama A."/>
            <person name="Uohara A."/>
            <person name="Ohji S."/>
            <person name="Ichikawa N."/>
        </authorList>
    </citation>
    <scope>NUCLEOTIDE SEQUENCE [LARGE SCALE GENOMIC DNA]</scope>
    <source>
        <strain evidence="1 2">NBRC 109434</strain>
    </source>
</reference>
<dbReference type="Pfam" id="PF01263">
    <property type="entry name" value="Aldose_epim"/>
    <property type="match status" value="1"/>
</dbReference>
<name>A0A512PEJ3_9CELL</name>
<dbReference type="Gene3D" id="2.70.98.10">
    <property type="match status" value="1"/>
</dbReference>
<dbReference type="RefSeq" id="WP_146953377.1">
    <property type="nucleotide sequence ID" value="NZ_BAABBJ010000007.1"/>
</dbReference>
<dbReference type="OrthoDB" id="4739604at2"/>
<gene>
    <name evidence="1" type="ORF">CSO01_23460</name>
</gene>
<keyword evidence="2" id="KW-1185">Reference proteome</keyword>
<dbReference type="SUPFAM" id="SSF74650">
    <property type="entry name" value="Galactose mutarotase-like"/>
    <property type="match status" value="1"/>
</dbReference>
<dbReference type="GO" id="GO:0030246">
    <property type="term" value="F:carbohydrate binding"/>
    <property type="evidence" value="ECO:0007669"/>
    <property type="project" value="InterPro"/>
</dbReference>
<evidence type="ECO:0000313" key="1">
    <source>
        <dbReference type="EMBL" id="GEP69631.1"/>
    </source>
</evidence>
<dbReference type="AlphaFoldDB" id="A0A512PEJ3"/>
<dbReference type="GO" id="GO:0005975">
    <property type="term" value="P:carbohydrate metabolic process"/>
    <property type="evidence" value="ECO:0007669"/>
    <property type="project" value="InterPro"/>
</dbReference>
<dbReference type="InterPro" id="IPR011013">
    <property type="entry name" value="Gal_mutarotase_sf_dom"/>
</dbReference>
<sequence>MTHAQHARTGSTVAAAVATVGRVVHTTSPVTDATADPRVLTLRSNRWELDVLPATGASLAAGRIRTADGTWRDLLRPTPRTRLGDPEKCASFPMVPWSNRIRGGRLPFAGGTWQLQRNGADGTAIHGAVRYAEWTVVERTASAVELELDTSDLVGVNFPWRFVSRLRYALEGDALVVTTSIRNADTTPFPAGFGHHPYLQRTLAPVGSGHGLGGTPAALLGDGPVLDVPAHRGYGLVDAMAAGPAGDVPRRADFRSPHALGHAFIDDVLTDLEPGRPIRITYDDPAVTVDVEVDPVYSHLVLYSPRRRGYFAVEPVTNVNGGFALHEAGVPGTGVFVLAPGEERTGSFTLRVTG</sequence>
<dbReference type="GO" id="GO:0016853">
    <property type="term" value="F:isomerase activity"/>
    <property type="evidence" value="ECO:0007669"/>
    <property type="project" value="InterPro"/>
</dbReference>
<dbReference type="InterPro" id="IPR008183">
    <property type="entry name" value="Aldose_1/G6P_1-epimerase"/>
</dbReference>